<comment type="subcellular location">
    <subcellularLocation>
        <location evidence="1 7">Cell outer membrane</location>
    </subcellularLocation>
</comment>
<dbReference type="SMART" id="SM00965">
    <property type="entry name" value="STN"/>
    <property type="match status" value="1"/>
</dbReference>
<dbReference type="InterPro" id="IPR011662">
    <property type="entry name" value="Secretin/TonB_short_N"/>
</dbReference>
<evidence type="ECO:0000313" key="11">
    <source>
        <dbReference type="EMBL" id="TPG52071.1"/>
    </source>
</evidence>
<feature type="signal peptide" evidence="9">
    <location>
        <begin position="1"/>
        <end position="16"/>
    </location>
</feature>
<feature type="compositionally biased region" description="Basic residues" evidence="8">
    <location>
        <begin position="739"/>
        <end position="755"/>
    </location>
</feature>
<dbReference type="Gene3D" id="3.55.50.30">
    <property type="match status" value="1"/>
</dbReference>
<evidence type="ECO:0000256" key="4">
    <source>
        <dbReference type="ARBA" id="ARBA00023004"/>
    </source>
</evidence>
<evidence type="ECO:0000256" key="9">
    <source>
        <dbReference type="SAM" id="SignalP"/>
    </source>
</evidence>
<keyword evidence="9" id="KW-0732">Signal</keyword>
<comment type="caution">
    <text evidence="11">The sequence shown here is derived from an EMBL/GenBank/DDBJ whole genome shotgun (WGS) entry which is preliminary data.</text>
</comment>
<dbReference type="InterPro" id="IPR012910">
    <property type="entry name" value="Plug_dom"/>
</dbReference>
<dbReference type="PANTHER" id="PTHR47234:SF2">
    <property type="entry name" value="TONB-DEPENDENT RECEPTOR"/>
    <property type="match status" value="1"/>
</dbReference>
<sequence length="766" mass="80608">MAILLFSFAAAAPAAAGQPEGATDLAAGLDRIARSHRVNLLFDERLVAGKRISVRATPSTIERELAQTLKGTGLTYRNAGGGTFVIIADTTGDKAPTPEAPPPPVPDILVIGRYTLDTDIRRSADDAQPYRTAGRRSIEDAQPGSVEEFLKTRLPQNAQTLSLNQAPFSAGGSPRSQIDLRGLGTDHTLVLVNGRRLPSTPGLGELLQPDVSGMPIQGIDRIETLASTAGGIFGIGADGGAVNIVTKNDFDEAALSVQTGLSGRGDAAQRMIDAHIGWTSASKHTRVSLRYTDRTDEGLSFGSRDFIESSRTLRYQRVGSRNYLPVSASVNVVSATGSNLSLIPALGGQSLGASSTFLPLGPAAASSVGIAALLTNAGKLDLTLAQDGQGAEQSLLTPADAHSVLATVRQDVGRSLVVYADYLRFSTTGRAVIGGVQTTTSLSPGQLGNPFAQPIIITYPAAGLLGQILSRSTTDRLTIGAIAQLGKGWVANFDAASGQATVFQVESYTPVSGYAINAFAGGTALTSQLARVAVTPFFQNYATNRLRDLNLRVAGPLVNLPAGPLSITLTAELRDERAPGADYDNYVSTPALRSSTHYQSARQTVGSAFAEARIPIVSNDASKSVLRGLEAQVAVRTDRYEIAAPVIDAQLLQLGTFGNEVRSKGTVTAVTTSLRFNPTDGITLRGSYADGYTPPTQSQITPNGFSFGFFPYSDPKRPRDSFASSIQTLFLYGGQPGFARKRRGPGRSARSRSRHSSPACVFHSTS</sequence>
<evidence type="ECO:0000256" key="6">
    <source>
        <dbReference type="ARBA" id="ARBA00023237"/>
    </source>
</evidence>
<feature type="region of interest" description="Disordered" evidence="8">
    <location>
        <begin position="736"/>
        <end position="766"/>
    </location>
</feature>
<dbReference type="EMBL" id="RCZC01000004">
    <property type="protein sequence ID" value="TPG52071.1"/>
    <property type="molecule type" value="Genomic_DNA"/>
</dbReference>
<dbReference type="GO" id="GO:0009279">
    <property type="term" value="C:cell outer membrane"/>
    <property type="evidence" value="ECO:0007669"/>
    <property type="project" value="UniProtKB-SubCell"/>
</dbReference>
<keyword evidence="4" id="KW-0408">Iron</keyword>
<protein>
    <recommendedName>
        <fullName evidence="10">Secretin/TonB short N-terminal domain-containing protein</fullName>
    </recommendedName>
</protein>
<organism evidence="11 12">
    <name type="scientific">Sphingomonas glacialis</name>
    <dbReference type="NCBI Taxonomy" id="658225"/>
    <lineage>
        <taxon>Bacteria</taxon>
        <taxon>Pseudomonadati</taxon>
        <taxon>Pseudomonadota</taxon>
        <taxon>Alphaproteobacteria</taxon>
        <taxon>Sphingomonadales</taxon>
        <taxon>Sphingomonadaceae</taxon>
        <taxon>Sphingomonas</taxon>
    </lineage>
</organism>
<evidence type="ECO:0000256" key="1">
    <source>
        <dbReference type="ARBA" id="ARBA00004442"/>
    </source>
</evidence>
<dbReference type="SUPFAM" id="SSF56935">
    <property type="entry name" value="Porins"/>
    <property type="match status" value="1"/>
</dbReference>
<keyword evidence="12" id="KW-1185">Reference proteome</keyword>
<dbReference type="GO" id="GO:0006826">
    <property type="term" value="P:iron ion transport"/>
    <property type="evidence" value="ECO:0007669"/>
    <property type="project" value="UniProtKB-KW"/>
</dbReference>
<dbReference type="InterPro" id="IPR036942">
    <property type="entry name" value="Beta-barrel_TonB_sf"/>
</dbReference>
<dbReference type="Pfam" id="PF07715">
    <property type="entry name" value="Plug"/>
    <property type="match status" value="1"/>
</dbReference>
<evidence type="ECO:0000256" key="3">
    <source>
        <dbReference type="ARBA" id="ARBA00022496"/>
    </source>
</evidence>
<comment type="similarity">
    <text evidence="7">Belongs to the TonB-dependent receptor family.</text>
</comment>
<dbReference type="Pfam" id="PF00593">
    <property type="entry name" value="TonB_dep_Rec_b-barrel"/>
    <property type="match status" value="1"/>
</dbReference>
<evidence type="ECO:0000259" key="10">
    <source>
        <dbReference type="SMART" id="SM00965"/>
    </source>
</evidence>
<name>A0A502FRN6_9SPHN</name>
<keyword evidence="3" id="KW-0406">Ion transport</keyword>
<keyword evidence="6" id="KW-0998">Cell outer membrane</keyword>
<dbReference type="InterPro" id="IPR000531">
    <property type="entry name" value="Beta-barrel_TonB"/>
</dbReference>
<proteinExistence type="inferred from homology"/>
<evidence type="ECO:0000256" key="7">
    <source>
        <dbReference type="RuleBase" id="RU003357"/>
    </source>
</evidence>
<feature type="domain" description="Secretin/TonB short N-terminal" evidence="10">
    <location>
        <begin position="38"/>
        <end position="89"/>
    </location>
</feature>
<keyword evidence="7" id="KW-0798">TonB box</keyword>
<dbReference type="AlphaFoldDB" id="A0A502FRN6"/>
<dbReference type="OrthoDB" id="176668at2"/>
<keyword evidence="2" id="KW-0813">Transport</keyword>
<dbReference type="Proteomes" id="UP000319931">
    <property type="component" value="Unassembled WGS sequence"/>
</dbReference>
<accession>A0A502FRN6</accession>
<dbReference type="PANTHER" id="PTHR47234">
    <property type="match status" value="1"/>
</dbReference>
<feature type="chain" id="PRO_5021410820" description="Secretin/TonB short N-terminal domain-containing protein" evidence="9">
    <location>
        <begin position="17"/>
        <end position="766"/>
    </location>
</feature>
<dbReference type="InterPro" id="IPR037066">
    <property type="entry name" value="Plug_dom_sf"/>
</dbReference>
<keyword evidence="3" id="KW-0410">Iron transport</keyword>
<evidence type="ECO:0000256" key="8">
    <source>
        <dbReference type="SAM" id="MobiDB-lite"/>
    </source>
</evidence>
<evidence type="ECO:0000256" key="5">
    <source>
        <dbReference type="ARBA" id="ARBA00023136"/>
    </source>
</evidence>
<dbReference type="Gene3D" id="2.170.130.10">
    <property type="entry name" value="TonB-dependent receptor, plug domain"/>
    <property type="match status" value="1"/>
</dbReference>
<evidence type="ECO:0000256" key="2">
    <source>
        <dbReference type="ARBA" id="ARBA00022448"/>
    </source>
</evidence>
<dbReference type="RefSeq" id="WP_140851144.1">
    <property type="nucleotide sequence ID" value="NZ_RCZC01000004.1"/>
</dbReference>
<reference evidence="11 12" key="1">
    <citation type="journal article" date="2019" name="Environ. Microbiol.">
        <title>Species interactions and distinct microbial communities in high Arctic permafrost affected cryosols are associated with the CH4 and CO2 gas fluxes.</title>
        <authorList>
            <person name="Altshuler I."/>
            <person name="Hamel J."/>
            <person name="Turney S."/>
            <person name="Magnuson E."/>
            <person name="Levesque R."/>
            <person name="Greer C."/>
            <person name="Whyte L.G."/>
        </authorList>
    </citation>
    <scope>NUCLEOTIDE SEQUENCE [LARGE SCALE GENOMIC DNA]</scope>
    <source>
        <strain evidence="11 12">E6.1</strain>
    </source>
</reference>
<dbReference type="Gene3D" id="2.40.170.20">
    <property type="entry name" value="TonB-dependent receptor, beta-barrel domain"/>
    <property type="match status" value="1"/>
</dbReference>
<evidence type="ECO:0000313" key="12">
    <source>
        <dbReference type="Proteomes" id="UP000319931"/>
    </source>
</evidence>
<keyword evidence="5 7" id="KW-0472">Membrane</keyword>
<gene>
    <name evidence="11" type="ORF">EAH76_15245</name>
</gene>